<proteinExistence type="predicted"/>
<feature type="region of interest" description="Disordered" evidence="2">
    <location>
        <begin position="1"/>
        <end position="29"/>
    </location>
</feature>
<protein>
    <submittedName>
        <fullName evidence="3">Uncharacterized protein</fullName>
    </submittedName>
</protein>
<gene>
    <name evidence="3" type="ORF">TPSB3V08_LOCUS8346</name>
</gene>
<reference evidence="3" key="1">
    <citation type="submission" date="2020-11" db="EMBL/GenBank/DDBJ databases">
        <authorList>
            <person name="Tran Van P."/>
        </authorList>
    </citation>
    <scope>NUCLEOTIDE SEQUENCE</scope>
</reference>
<feature type="coiled-coil region" evidence="1">
    <location>
        <begin position="164"/>
        <end position="191"/>
    </location>
</feature>
<dbReference type="AlphaFoldDB" id="A0A7R9H7S8"/>
<evidence type="ECO:0000256" key="1">
    <source>
        <dbReference type="SAM" id="Coils"/>
    </source>
</evidence>
<evidence type="ECO:0000313" key="3">
    <source>
        <dbReference type="EMBL" id="CAD7412294.1"/>
    </source>
</evidence>
<evidence type="ECO:0000256" key="2">
    <source>
        <dbReference type="SAM" id="MobiDB-lite"/>
    </source>
</evidence>
<keyword evidence="1" id="KW-0175">Coiled coil</keyword>
<accession>A0A7R9H7S8</accession>
<name>A0A7R9H7S8_TIMPO</name>
<dbReference type="EMBL" id="OD005918">
    <property type="protein sequence ID" value="CAD7412294.1"/>
    <property type="molecule type" value="Genomic_DNA"/>
</dbReference>
<organism evidence="3">
    <name type="scientific">Timema poppense</name>
    <name type="common">Walking stick</name>
    <dbReference type="NCBI Taxonomy" id="170557"/>
    <lineage>
        <taxon>Eukaryota</taxon>
        <taxon>Metazoa</taxon>
        <taxon>Ecdysozoa</taxon>
        <taxon>Arthropoda</taxon>
        <taxon>Hexapoda</taxon>
        <taxon>Insecta</taxon>
        <taxon>Pterygota</taxon>
        <taxon>Neoptera</taxon>
        <taxon>Polyneoptera</taxon>
        <taxon>Phasmatodea</taxon>
        <taxon>Timematodea</taxon>
        <taxon>Timematoidea</taxon>
        <taxon>Timematidae</taxon>
        <taxon>Timema</taxon>
    </lineage>
</organism>
<sequence length="225" mass="25054">MSSSSCKSKGKDNDSHPPCSPETSNHNQDDECLKLNDATTIAMLFSDCDRTSCGHVRVSCLNDYMSEKIGDDPTWQAHNREMLQKLVQLLDPNQLDVEVTREQFISALKTILKISDTDESQEYPIVEPDVFDVVHILDTSTGVLDRSSYSCGGTDTQGLSFNEEDDSEEKIQELHLKVRNLEITVANLTMQVELGEEYNTALHADNDRLLAALHRLDSPPSPLAA</sequence>